<evidence type="ECO:0000313" key="7">
    <source>
        <dbReference type="Proteomes" id="UP000466906"/>
    </source>
</evidence>
<dbReference type="AlphaFoldDB" id="A0A6N4URZ5"/>
<evidence type="ECO:0000256" key="4">
    <source>
        <dbReference type="RuleBase" id="RU003345"/>
    </source>
</evidence>
<proteinExistence type="inferred from homology"/>
<evidence type="ECO:0000259" key="5">
    <source>
        <dbReference type="Pfam" id="PF00171"/>
    </source>
</evidence>
<dbReference type="Pfam" id="PF00171">
    <property type="entry name" value="Aldedh"/>
    <property type="match status" value="1"/>
</dbReference>
<name>A0A6N4URZ5_9MYCO</name>
<dbReference type="PANTHER" id="PTHR42804:SF1">
    <property type="entry name" value="ALDEHYDE DEHYDROGENASE-RELATED"/>
    <property type="match status" value="1"/>
</dbReference>
<dbReference type="EMBL" id="AP022565">
    <property type="protein sequence ID" value="BBX27660.1"/>
    <property type="molecule type" value="Genomic_DNA"/>
</dbReference>
<dbReference type="CDD" id="cd07078">
    <property type="entry name" value="ALDH"/>
    <property type="match status" value="1"/>
</dbReference>
<keyword evidence="7" id="KW-1185">Reference proteome</keyword>
<comment type="similarity">
    <text evidence="1 4">Belongs to the aldehyde dehydrogenase family.</text>
</comment>
<dbReference type="InterPro" id="IPR029510">
    <property type="entry name" value="Ald_DH_CS_GLU"/>
</dbReference>
<evidence type="ECO:0000256" key="3">
    <source>
        <dbReference type="PROSITE-ProRule" id="PRU10007"/>
    </source>
</evidence>
<feature type="active site" evidence="3">
    <location>
        <position position="245"/>
    </location>
</feature>
<evidence type="ECO:0000256" key="1">
    <source>
        <dbReference type="ARBA" id="ARBA00009986"/>
    </source>
</evidence>
<dbReference type="SUPFAM" id="SSF53720">
    <property type="entry name" value="ALDH-like"/>
    <property type="match status" value="1"/>
</dbReference>
<dbReference type="Gene3D" id="3.40.309.10">
    <property type="entry name" value="Aldehyde Dehydrogenase, Chain A, domain 2"/>
    <property type="match status" value="1"/>
</dbReference>
<sequence length="464" mass="48627">MMTELTNFIGGKWVPSHTSDVLQTVDPSTEQVVALLPAGCSADVDAAVEAAKAAQTGWCNTPLGERLALLEAMAVDIESIAGELAELEHREMGKPVSIARMFIDAGLAAFREGLADARSYAFTEESTSHPDGRSFVVHNPIGVVAKIVPWNVTVAQTLLGLAAILSAGNTVVIKPSEKASLSAQRMFEVIDLPPGVVNLLLGDRRAGDPLSNHPDVGLVHFTGSVTTGRSVAAAAARKLHRTVLELGGNDAAIVDEDVSVADTATAVAVGCFANTGQICNSIERIYVHRSIFTEFAAALAAEARAVTDQLGPLVDRHQRDVVVRHVDDAVSRGATVLAGGSVPDRRGFFYPATVLVDIPSDCLLMREETFGPVAPLIAFDDFDEALALAAEGEFGLAATLFSNNAEHITRSGTLPVGVLWVNKWQGGSVNRCYEPAGISGVGAAGGRAAFDASTRPSTIFIAAP</sequence>
<dbReference type="KEGG" id="malv:MALV_27850"/>
<dbReference type="Proteomes" id="UP000466906">
    <property type="component" value="Chromosome"/>
</dbReference>
<keyword evidence="2 4" id="KW-0560">Oxidoreductase</keyword>
<feature type="domain" description="Aldehyde dehydrogenase" evidence="5">
    <location>
        <begin position="13"/>
        <end position="458"/>
    </location>
</feature>
<dbReference type="GO" id="GO:0016620">
    <property type="term" value="F:oxidoreductase activity, acting on the aldehyde or oxo group of donors, NAD or NADP as acceptor"/>
    <property type="evidence" value="ECO:0007669"/>
    <property type="project" value="InterPro"/>
</dbReference>
<dbReference type="PANTHER" id="PTHR42804">
    <property type="entry name" value="ALDEHYDE DEHYDROGENASE"/>
    <property type="match status" value="1"/>
</dbReference>
<evidence type="ECO:0000256" key="2">
    <source>
        <dbReference type="ARBA" id="ARBA00023002"/>
    </source>
</evidence>
<evidence type="ECO:0000313" key="6">
    <source>
        <dbReference type="EMBL" id="BBX27660.1"/>
    </source>
</evidence>
<dbReference type="Gene3D" id="3.40.605.10">
    <property type="entry name" value="Aldehyde Dehydrogenase, Chain A, domain 1"/>
    <property type="match status" value="1"/>
</dbReference>
<dbReference type="InterPro" id="IPR016163">
    <property type="entry name" value="Ald_DH_C"/>
</dbReference>
<dbReference type="InterPro" id="IPR015590">
    <property type="entry name" value="Aldehyde_DH_dom"/>
</dbReference>
<dbReference type="InterPro" id="IPR016162">
    <property type="entry name" value="Ald_DH_N"/>
</dbReference>
<organism evidence="6 7">
    <name type="scientific">Mycolicibacterium alvei</name>
    <dbReference type="NCBI Taxonomy" id="67081"/>
    <lineage>
        <taxon>Bacteria</taxon>
        <taxon>Bacillati</taxon>
        <taxon>Actinomycetota</taxon>
        <taxon>Actinomycetes</taxon>
        <taxon>Mycobacteriales</taxon>
        <taxon>Mycobacteriaceae</taxon>
        <taxon>Mycolicibacterium</taxon>
    </lineage>
</organism>
<dbReference type="InterPro" id="IPR016161">
    <property type="entry name" value="Ald_DH/histidinol_DH"/>
</dbReference>
<protein>
    <submittedName>
        <fullName evidence="6">Aldehyde dehydrogenase</fullName>
    </submittedName>
</protein>
<gene>
    <name evidence="6" type="ORF">MALV_27850</name>
</gene>
<dbReference type="PROSITE" id="PS00687">
    <property type="entry name" value="ALDEHYDE_DEHYDR_GLU"/>
    <property type="match status" value="1"/>
</dbReference>
<accession>A0A6N4URZ5</accession>
<reference evidence="6 7" key="1">
    <citation type="journal article" date="2019" name="Emerg. Microbes Infect.">
        <title>Comprehensive subspecies identification of 175 nontuberculous mycobacteria species based on 7547 genomic profiles.</title>
        <authorList>
            <person name="Matsumoto Y."/>
            <person name="Kinjo T."/>
            <person name="Motooka D."/>
            <person name="Nabeya D."/>
            <person name="Jung N."/>
            <person name="Uechi K."/>
            <person name="Horii T."/>
            <person name="Iida T."/>
            <person name="Fujita J."/>
            <person name="Nakamura S."/>
        </authorList>
    </citation>
    <scope>NUCLEOTIDE SEQUENCE [LARGE SCALE GENOMIC DNA]</scope>
    <source>
        <strain evidence="6 7">JCM 12272</strain>
    </source>
</reference>